<evidence type="ECO:0000256" key="2">
    <source>
        <dbReference type="ARBA" id="ARBA00005176"/>
    </source>
</evidence>
<dbReference type="OMA" id="IGELFCK"/>
<dbReference type="InterPro" id="IPR015590">
    <property type="entry name" value="Aldehyde_DH_dom"/>
</dbReference>
<evidence type="ECO:0000256" key="1">
    <source>
        <dbReference type="ARBA" id="ARBA00003743"/>
    </source>
</evidence>
<dbReference type="Gene3D" id="3.40.605.10">
    <property type="entry name" value="Aldehyde Dehydrogenase, Chain A, domain 1"/>
    <property type="match status" value="1"/>
</dbReference>
<comment type="function">
    <text evidence="1">Catalyzes one step in the degradation of the inhibitory neurotransmitter gamma-aminobutyric acid (GABA).</text>
</comment>
<proteinExistence type="inferred from homology"/>
<dbReference type="InterPro" id="IPR016163">
    <property type="entry name" value="Ald_DH_C"/>
</dbReference>
<organism evidence="9 10">
    <name type="scientific">Zootermopsis nevadensis</name>
    <name type="common">Dampwood termite</name>
    <dbReference type="NCBI Taxonomy" id="136037"/>
    <lineage>
        <taxon>Eukaryota</taxon>
        <taxon>Metazoa</taxon>
        <taxon>Ecdysozoa</taxon>
        <taxon>Arthropoda</taxon>
        <taxon>Hexapoda</taxon>
        <taxon>Insecta</taxon>
        <taxon>Pterygota</taxon>
        <taxon>Neoptera</taxon>
        <taxon>Polyneoptera</taxon>
        <taxon>Dictyoptera</taxon>
        <taxon>Blattodea</taxon>
        <taxon>Blattoidea</taxon>
        <taxon>Termitoidae</taxon>
        <taxon>Termopsidae</taxon>
        <taxon>Zootermopsis</taxon>
    </lineage>
</organism>
<evidence type="ECO:0000256" key="7">
    <source>
        <dbReference type="RuleBase" id="RU365091"/>
    </source>
</evidence>
<dbReference type="AlphaFoldDB" id="A0A067RE84"/>
<dbReference type="eggNOG" id="KOG2451">
    <property type="taxonomic scope" value="Eukaryota"/>
</dbReference>
<sequence>MSSTRSYSKTTIRNMLLRKIVHVILCCCGKMSHKHFIPTPIFAFQTPDVYLVQIHTKLETQVPLVRNRAFVNGEWISAASGKVFDVIDPANGKIVGSVPDMDASDTAKAIQAAADAFETWKHTTAKERSYYLRKWYEVLVKHHDDLATLITAEAGKPWKEAHGEVSYGNSFVEWFSEEARRTHGEILASPTRTKEMILIKQPIGVAALITPWNFPIAMITRKAGAALAAGCTCVVKPAEDTPLTGLALAQLSQEAGLPKGVFNVITSNRDHAPEVGKLLCESPLVAGISFTGSTAVGKLLYKQSSSGVKRLALELGGNAPFIVFNSADIDKAVDGAIASKFRNCGQTCVSANRFLIQDEIFDVFVDKILDKIKTLSMGSGMDHSCSLGPLINTAQAHKVNTIVLDAIKKGAKVHCGGRPASSLGERFYEPTLLTNINESMMCYNEEIFGPVAVCIRFKTEEGGVTIANSTRQGLAGYFFSNDVPQLWRVAKELAVGMVGINEGIISTAEAAFGGIKESGIGREGSHHGIDEFTYTKYMCFGNL</sequence>
<evidence type="ECO:0000256" key="4">
    <source>
        <dbReference type="ARBA" id="ARBA00023002"/>
    </source>
</evidence>
<dbReference type="STRING" id="136037.A0A067RE84"/>
<dbReference type="UniPathway" id="UPA00733"/>
<keyword evidence="7" id="KW-0520">NAD</keyword>
<dbReference type="InterPro" id="IPR029510">
    <property type="entry name" value="Ald_DH_CS_GLU"/>
</dbReference>
<evidence type="ECO:0000256" key="5">
    <source>
        <dbReference type="PROSITE-ProRule" id="PRU10007"/>
    </source>
</evidence>
<dbReference type="Gene3D" id="3.40.309.10">
    <property type="entry name" value="Aldehyde Dehydrogenase, Chain A, domain 2"/>
    <property type="match status" value="1"/>
</dbReference>
<protein>
    <recommendedName>
        <fullName evidence="7">Succinate-semialdehyde dehydrogenase</fullName>
        <ecNumber evidence="7">1.2.1.24</ecNumber>
    </recommendedName>
</protein>
<dbReference type="EMBL" id="KK852750">
    <property type="protein sequence ID" value="KDR17192.1"/>
    <property type="molecule type" value="Genomic_DNA"/>
</dbReference>
<dbReference type="FunCoup" id="A0A067RE84">
    <property type="interactions" value="875"/>
</dbReference>
<dbReference type="PANTHER" id="PTHR43353">
    <property type="entry name" value="SUCCINATE-SEMIALDEHYDE DEHYDROGENASE, MITOCHONDRIAL"/>
    <property type="match status" value="1"/>
</dbReference>
<dbReference type="InParanoid" id="A0A067RE84"/>
<dbReference type="FunFam" id="3.40.605.10:FF:000005">
    <property type="entry name" value="Succinate-semialdehyde dehydrogenase I"/>
    <property type="match status" value="1"/>
</dbReference>
<dbReference type="NCBIfam" id="TIGR01780">
    <property type="entry name" value="SSADH"/>
    <property type="match status" value="1"/>
</dbReference>
<dbReference type="Proteomes" id="UP000027135">
    <property type="component" value="Unassembled WGS sequence"/>
</dbReference>
<dbReference type="CDD" id="cd07103">
    <property type="entry name" value="ALDH_F5_SSADH_GabD"/>
    <property type="match status" value="1"/>
</dbReference>
<dbReference type="EC" id="1.2.1.24" evidence="7"/>
<gene>
    <name evidence="9" type="ORF">L798_08294</name>
</gene>
<evidence type="ECO:0000313" key="9">
    <source>
        <dbReference type="EMBL" id="KDR17192.1"/>
    </source>
</evidence>
<dbReference type="GO" id="GO:0004777">
    <property type="term" value="F:succinate-semialdehyde dehydrogenase (NAD+) activity"/>
    <property type="evidence" value="ECO:0007669"/>
    <property type="project" value="UniProtKB-UniRule"/>
</dbReference>
<evidence type="ECO:0000256" key="3">
    <source>
        <dbReference type="ARBA" id="ARBA00009986"/>
    </source>
</evidence>
<comment type="subunit">
    <text evidence="7">Homotetramer.</text>
</comment>
<dbReference type="SUPFAM" id="SSF53720">
    <property type="entry name" value="ALDH-like"/>
    <property type="match status" value="1"/>
</dbReference>
<keyword evidence="7" id="KW-0496">Mitochondrion</keyword>
<accession>A0A067RE84</accession>
<evidence type="ECO:0000313" key="10">
    <source>
        <dbReference type="Proteomes" id="UP000027135"/>
    </source>
</evidence>
<name>A0A067RE84_ZOONE</name>
<dbReference type="FunFam" id="3.40.309.10:FF:000004">
    <property type="entry name" value="Succinate-semialdehyde dehydrogenase I"/>
    <property type="match status" value="1"/>
</dbReference>
<evidence type="ECO:0000256" key="6">
    <source>
        <dbReference type="RuleBase" id="RU003345"/>
    </source>
</evidence>
<comment type="subcellular location">
    <subcellularLocation>
        <location evidence="7">Mitochondrion</location>
    </subcellularLocation>
</comment>
<keyword evidence="10" id="KW-1185">Reference proteome</keyword>
<dbReference type="PROSITE" id="PS00687">
    <property type="entry name" value="ALDEHYDE_DEHYDR_GLU"/>
    <property type="match status" value="1"/>
</dbReference>
<reference evidence="9 10" key="1">
    <citation type="journal article" date="2014" name="Nat. Commun.">
        <title>Molecular traces of alternative social organization in a termite genome.</title>
        <authorList>
            <person name="Terrapon N."/>
            <person name="Li C."/>
            <person name="Robertson H.M."/>
            <person name="Ji L."/>
            <person name="Meng X."/>
            <person name="Booth W."/>
            <person name="Chen Z."/>
            <person name="Childers C.P."/>
            <person name="Glastad K.M."/>
            <person name="Gokhale K."/>
            <person name="Gowin J."/>
            <person name="Gronenberg W."/>
            <person name="Hermansen R.A."/>
            <person name="Hu H."/>
            <person name="Hunt B.G."/>
            <person name="Huylmans A.K."/>
            <person name="Khalil S.M."/>
            <person name="Mitchell R.D."/>
            <person name="Munoz-Torres M.C."/>
            <person name="Mustard J.A."/>
            <person name="Pan H."/>
            <person name="Reese J.T."/>
            <person name="Scharf M.E."/>
            <person name="Sun F."/>
            <person name="Vogel H."/>
            <person name="Xiao J."/>
            <person name="Yang W."/>
            <person name="Yang Z."/>
            <person name="Yang Z."/>
            <person name="Zhou J."/>
            <person name="Zhu J."/>
            <person name="Brent C.S."/>
            <person name="Elsik C.G."/>
            <person name="Goodisman M.A."/>
            <person name="Liberles D.A."/>
            <person name="Roe R.M."/>
            <person name="Vargo E.L."/>
            <person name="Vilcinskas A."/>
            <person name="Wang J."/>
            <person name="Bornberg-Bauer E."/>
            <person name="Korb J."/>
            <person name="Zhang G."/>
            <person name="Liebig J."/>
        </authorList>
    </citation>
    <scope>NUCLEOTIDE SEQUENCE [LARGE SCALE GENOMIC DNA]</scope>
    <source>
        <tissue evidence="9">Whole organism</tissue>
    </source>
</reference>
<dbReference type="InterPro" id="IPR016161">
    <property type="entry name" value="Ald_DH/histidinol_DH"/>
</dbReference>
<comment type="catalytic activity">
    <reaction evidence="7">
        <text>succinate semialdehyde + NAD(+) + H2O = succinate + NADH + 2 H(+)</text>
        <dbReference type="Rhea" id="RHEA:13217"/>
        <dbReference type="ChEBI" id="CHEBI:15377"/>
        <dbReference type="ChEBI" id="CHEBI:15378"/>
        <dbReference type="ChEBI" id="CHEBI:30031"/>
        <dbReference type="ChEBI" id="CHEBI:57540"/>
        <dbReference type="ChEBI" id="CHEBI:57706"/>
        <dbReference type="ChEBI" id="CHEBI:57945"/>
        <dbReference type="EC" id="1.2.1.24"/>
    </reaction>
</comment>
<comment type="pathway">
    <text evidence="2 7">Amino-acid degradation; 4-aminobutanoate degradation.</text>
</comment>
<keyword evidence="4 6" id="KW-0560">Oxidoreductase</keyword>
<comment type="similarity">
    <text evidence="3 6">Belongs to the aldehyde dehydrogenase family.</text>
</comment>
<feature type="active site" evidence="5">
    <location>
        <position position="314"/>
    </location>
</feature>
<dbReference type="InterPro" id="IPR010102">
    <property type="entry name" value="Succ_semiAld_DH"/>
</dbReference>
<dbReference type="Pfam" id="PF00171">
    <property type="entry name" value="Aldedh"/>
    <property type="match status" value="1"/>
</dbReference>
<evidence type="ECO:0000259" key="8">
    <source>
        <dbReference type="Pfam" id="PF00171"/>
    </source>
</evidence>
<dbReference type="GO" id="GO:0009450">
    <property type="term" value="P:gamma-aminobutyric acid catabolic process"/>
    <property type="evidence" value="ECO:0007669"/>
    <property type="project" value="UniProtKB-UniRule"/>
</dbReference>
<dbReference type="GO" id="GO:0005739">
    <property type="term" value="C:mitochondrion"/>
    <property type="evidence" value="ECO:0007669"/>
    <property type="project" value="UniProtKB-SubCell"/>
</dbReference>
<dbReference type="InterPro" id="IPR016162">
    <property type="entry name" value="Ald_DH_N"/>
</dbReference>
<dbReference type="PANTHER" id="PTHR43353:SF5">
    <property type="entry name" value="SUCCINATE-SEMIALDEHYDE DEHYDROGENASE, MITOCHONDRIAL"/>
    <property type="match status" value="1"/>
</dbReference>
<dbReference type="InterPro" id="IPR050740">
    <property type="entry name" value="Aldehyde_DH_Superfamily"/>
</dbReference>
<feature type="domain" description="Aldehyde dehydrogenase" evidence="8">
    <location>
        <begin position="75"/>
        <end position="537"/>
    </location>
</feature>